<dbReference type="PROSITE" id="PS50949">
    <property type="entry name" value="HTH_GNTR"/>
    <property type="match status" value="1"/>
</dbReference>
<name>A0ABR5I5K8_STRLW</name>
<dbReference type="Gene3D" id="3.40.1410.10">
    <property type="entry name" value="Chorismate lyase-like"/>
    <property type="match status" value="1"/>
</dbReference>
<dbReference type="CDD" id="cd07377">
    <property type="entry name" value="WHTH_GntR"/>
    <property type="match status" value="1"/>
</dbReference>
<dbReference type="PANTHER" id="PTHR44846:SF17">
    <property type="entry name" value="GNTR-FAMILY TRANSCRIPTIONAL REGULATOR"/>
    <property type="match status" value="1"/>
</dbReference>
<dbReference type="Pfam" id="PF00392">
    <property type="entry name" value="GntR"/>
    <property type="match status" value="1"/>
</dbReference>
<evidence type="ECO:0000313" key="6">
    <source>
        <dbReference type="Proteomes" id="UP000037274"/>
    </source>
</evidence>
<dbReference type="SUPFAM" id="SSF46785">
    <property type="entry name" value="Winged helix' DNA-binding domain"/>
    <property type="match status" value="1"/>
</dbReference>
<dbReference type="SMART" id="SM00866">
    <property type="entry name" value="UTRA"/>
    <property type="match status" value="1"/>
</dbReference>
<protein>
    <submittedName>
        <fullName evidence="5">GntR family transcriptional regulator</fullName>
    </submittedName>
</protein>
<dbReference type="InterPro" id="IPR036388">
    <property type="entry name" value="WH-like_DNA-bd_sf"/>
</dbReference>
<proteinExistence type="predicted"/>
<dbReference type="EMBL" id="LFEH01000002">
    <property type="protein sequence ID" value="KMS81809.1"/>
    <property type="molecule type" value="Genomic_DNA"/>
</dbReference>
<sequence>MVRDLSGLPPYQRIAAQIIERIESGELQPGDRVPSVSQIMETERVSRATAARVPGVLRAEGYATATPGVGTIVTKPKKLTAGADRLAKLQAGGATLGDSERVEILDAVREAASQEVADALGLEVGAEVARRRRRYLDSTGVVTVSTTWVAASIADQAPEFLETAPLPKMTFGLIEERTGRRVTRRRDTVALREVPEDVAGALEVEAGTPTVAVINHYWDQSGEPTEYAVDYLGIGRELSSEYDLD</sequence>
<dbReference type="InterPro" id="IPR036390">
    <property type="entry name" value="WH_DNA-bd_sf"/>
</dbReference>
<dbReference type="Gene3D" id="1.10.10.10">
    <property type="entry name" value="Winged helix-like DNA-binding domain superfamily/Winged helix DNA-binding domain"/>
    <property type="match status" value="1"/>
</dbReference>
<dbReference type="SMART" id="SM00345">
    <property type="entry name" value="HTH_GNTR"/>
    <property type="match status" value="1"/>
</dbReference>
<dbReference type="Pfam" id="PF07702">
    <property type="entry name" value="UTRA"/>
    <property type="match status" value="1"/>
</dbReference>
<gene>
    <name evidence="5" type="ORF">ACH49_01370</name>
</gene>
<accession>A0ABR5I5K8</accession>
<dbReference type="InterPro" id="IPR050679">
    <property type="entry name" value="Bact_HTH_transcr_reg"/>
</dbReference>
<dbReference type="InterPro" id="IPR028978">
    <property type="entry name" value="Chorismate_lyase_/UTRA_dom_sf"/>
</dbReference>
<keyword evidence="6" id="KW-1185">Reference proteome</keyword>
<reference evidence="5 6" key="1">
    <citation type="submission" date="2015-06" db="EMBL/GenBank/DDBJ databases">
        <title>Draft genome sequence of Streptomyces leeuwenhoekii C58, which produces the novel lasso peptide, chaxapeptin.</title>
        <authorList>
            <person name="Yi Y."/>
            <person name="Hai D."/>
            <person name="Jaspars M."/>
            <person name="Sheng H."/>
            <person name="Rateb M.E."/>
            <person name="Bull A."/>
            <person name="Goodfellow M."/>
            <person name="Asenjo J.A."/>
            <person name="Ebel R."/>
        </authorList>
    </citation>
    <scope>NUCLEOTIDE SEQUENCE [LARGE SCALE GENOMIC DNA]</scope>
    <source>
        <strain evidence="5 6">C58</strain>
    </source>
</reference>
<evidence type="ECO:0000256" key="3">
    <source>
        <dbReference type="ARBA" id="ARBA00023163"/>
    </source>
</evidence>
<dbReference type="PANTHER" id="PTHR44846">
    <property type="entry name" value="MANNOSYL-D-GLYCERATE TRANSPORT/METABOLISM SYSTEM REPRESSOR MNGR-RELATED"/>
    <property type="match status" value="1"/>
</dbReference>
<evidence type="ECO:0000259" key="4">
    <source>
        <dbReference type="PROSITE" id="PS50949"/>
    </source>
</evidence>
<organism evidence="5 6">
    <name type="scientific">Streptomyces leeuwenhoekii</name>
    <dbReference type="NCBI Taxonomy" id="1437453"/>
    <lineage>
        <taxon>Bacteria</taxon>
        <taxon>Bacillati</taxon>
        <taxon>Actinomycetota</taxon>
        <taxon>Actinomycetes</taxon>
        <taxon>Kitasatosporales</taxon>
        <taxon>Streptomycetaceae</taxon>
        <taxon>Streptomyces</taxon>
    </lineage>
</organism>
<dbReference type="InterPro" id="IPR011663">
    <property type="entry name" value="UTRA"/>
</dbReference>
<evidence type="ECO:0000313" key="5">
    <source>
        <dbReference type="EMBL" id="KMS81809.1"/>
    </source>
</evidence>
<comment type="caution">
    <text evidence="5">The sequence shown here is derived from an EMBL/GenBank/DDBJ whole genome shotgun (WGS) entry which is preliminary data.</text>
</comment>
<dbReference type="SUPFAM" id="SSF64288">
    <property type="entry name" value="Chorismate lyase-like"/>
    <property type="match status" value="1"/>
</dbReference>
<feature type="domain" description="HTH gntR-type" evidence="4">
    <location>
        <begin position="8"/>
        <end position="76"/>
    </location>
</feature>
<keyword evidence="3" id="KW-0804">Transcription</keyword>
<keyword evidence="1" id="KW-0805">Transcription regulation</keyword>
<dbReference type="Proteomes" id="UP000037274">
    <property type="component" value="Unassembled WGS sequence"/>
</dbReference>
<evidence type="ECO:0000256" key="1">
    <source>
        <dbReference type="ARBA" id="ARBA00023015"/>
    </source>
</evidence>
<evidence type="ECO:0000256" key="2">
    <source>
        <dbReference type="ARBA" id="ARBA00023125"/>
    </source>
</evidence>
<dbReference type="RefSeq" id="WP_048571754.1">
    <property type="nucleotide sequence ID" value="NZ_LFEH01000002.1"/>
</dbReference>
<dbReference type="InterPro" id="IPR000524">
    <property type="entry name" value="Tscrpt_reg_HTH_GntR"/>
</dbReference>
<keyword evidence="2" id="KW-0238">DNA-binding</keyword>